<feature type="transmembrane region" description="Helical" evidence="6">
    <location>
        <begin position="37"/>
        <end position="61"/>
    </location>
</feature>
<evidence type="ECO:0000256" key="2">
    <source>
        <dbReference type="ARBA" id="ARBA00007375"/>
    </source>
</evidence>
<organism evidence="7 8">
    <name type="scientific">Celeribacter persicus</name>
    <dbReference type="NCBI Taxonomy" id="1651082"/>
    <lineage>
        <taxon>Bacteria</taxon>
        <taxon>Pseudomonadati</taxon>
        <taxon>Pseudomonadota</taxon>
        <taxon>Alphaproteobacteria</taxon>
        <taxon>Rhodobacterales</taxon>
        <taxon>Roseobacteraceae</taxon>
        <taxon>Celeribacter</taxon>
    </lineage>
</organism>
<keyword evidence="5 6" id="KW-0472">Membrane</keyword>
<accession>A0A2T5HM50</accession>
<dbReference type="OrthoDB" id="345840at2"/>
<feature type="transmembrane region" description="Helical" evidence="6">
    <location>
        <begin position="151"/>
        <end position="171"/>
    </location>
</feature>
<evidence type="ECO:0000256" key="3">
    <source>
        <dbReference type="ARBA" id="ARBA00022692"/>
    </source>
</evidence>
<gene>
    <name evidence="7" type="ORF">C8N42_106136</name>
</gene>
<dbReference type="Pfam" id="PF07947">
    <property type="entry name" value="YhhN"/>
    <property type="match status" value="1"/>
</dbReference>
<dbReference type="GO" id="GO:0016020">
    <property type="term" value="C:membrane"/>
    <property type="evidence" value="ECO:0007669"/>
    <property type="project" value="UniProtKB-SubCell"/>
</dbReference>
<proteinExistence type="inferred from homology"/>
<comment type="caution">
    <text evidence="7">The sequence shown here is derived from an EMBL/GenBank/DDBJ whole genome shotgun (WGS) entry which is preliminary data.</text>
</comment>
<feature type="transmembrane region" description="Helical" evidence="6">
    <location>
        <begin position="98"/>
        <end position="116"/>
    </location>
</feature>
<dbReference type="RefSeq" id="WP_107816383.1">
    <property type="nucleotide sequence ID" value="NZ_QAOH01000006.1"/>
</dbReference>
<reference evidence="7 8" key="1">
    <citation type="submission" date="2018-04" db="EMBL/GenBank/DDBJ databases">
        <title>Genomic Encyclopedia of Archaeal and Bacterial Type Strains, Phase II (KMG-II): from individual species to whole genera.</title>
        <authorList>
            <person name="Goeker M."/>
        </authorList>
    </citation>
    <scope>NUCLEOTIDE SEQUENCE [LARGE SCALE GENOMIC DNA]</scope>
    <source>
        <strain evidence="7 8">DSM 100434</strain>
    </source>
</reference>
<feature type="transmembrane region" description="Helical" evidence="6">
    <location>
        <begin position="183"/>
        <end position="203"/>
    </location>
</feature>
<dbReference type="PANTHER" id="PTHR31885:SF6">
    <property type="entry name" value="GH04784P"/>
    <property type="match status" value="1"/>
</dbReference>
<comment type="similarity">
    <text evidence="2">Belongs to the TMEM86 family.</text>
</comment>
<sequence>MEIMLWGIAGVAAVAYLPLTARPPARWRSGIKTLPVAVFALIGGLSGAPLLLIAGLALSAFGDWALSRPGERAFLIGLIGFALGHLCYFVLFAGLEHLAFWTVLPFVVLALSTELWLAPHTGGLKIPVRIYVLLICAMAVAAVNLPHTLRLASVGAVAFVLSDLILAIQMFRLDKAGALSRGAGYALWVLYVVAQALILAAFVL</sequence>
<evidence type="ECO:0000256" key="6">
    <source>
        <dbReference type="SAM" id="Phobius"/>
    </source>
</evidence>
<dbReference type="GO" id="GO:0016787">
    <property type="term" value="F:hydrolase activity"/>
    <property type="evidence" value="ECO:0007669"/>
    <property type="project" value="TreeGrafter"/>
</dbReference>
<dbReference type="EMBL" id="QAOH01000006">
    <property type="protein sequence ID" value="PTQ72626.1"/>
    <property type="molecule type" value="Genomic_DNA"/>
</dbReference>
<evidence type="ECO:0000313" key="7">
    <source>
        <dbReference type="EMBL" id="PTQ72626.1"/>
    </source>
</evidence>
<evidence type="ECO:0000313" key="8">
    <source>
        <dbReference type="Proteomes" id="UP000244077"/>
    </source>
</evidence>
<evidence type="ECO:0000256" key="4">
    <source>
        <dbReference type="ARBA" id="ARBA00022989"/>
    </source>
</evidence>
<evidence type="ECO:0000256" key="5">
    <source>
        <dbReference type="ARBA" id="ARBA00023136"/>
    </source>
</evidence>
<feature type="transmembrane region" description="Helical" evidence="6">
    <location>
        <begin position="128"/>
        <end position="145"/>
    </location>
</feature>
<dbReference type="AlphaFoldDB" id="A0A2T5HM50"/>
<feature type="transmembrane region" description="Helical" evidence="6">
    <location>
        <begin position="73"/>
        <end position="92"/>
    </location>
</feature>
<protein>
    <submittedName>
        <fullName evidence="7">Putative membrane protein YhhN</fullName>
    </submittedName>
</protein>
<keyword evidence="8" id="KW-1185">Reference proteome</keyword>
<evidence type="ECO:0000256" key="1">
    <source>
        <dbReference type="ARBA" id="ARBA00004141"/>
    </source>
</evidence>
<name>A0A2T5HM50_9RHOB</name>
<keyword evidence="3 6" id="KW-0812">Transmembrane</keyword>
<dbReference type="InterPro" id="IPR012506">
    <property type="entry name" value="TMEM86B-like"/>
</dbReference>
<dbReference type="Proteomes" id="UP000244077">
    <property type="component" value="Unassembled WGS sequence"/>
</dbReference>
<comment type="subcellular location">
    <subcellularLocation>
        <location evidence="1">Membrane</location>
        <topology evidence="1">Multi-pass membrane protein</topology>
    </subcellularLocation>
</comment>
<keyword evidence="4 6" id="KW-1133">Transmembrane helix</keyword>
<dbReference type="PANTHER" id="PTHR31885">
    <property type="entry name" value="GH04784P"/>
    <property type="match status" value="1"/>
</dbReference>